<evidence type="ECO:0000313" key="1">
    <source>
        <dbReference type="EMBL" id="KKM16133.1"/>
    </source>
</evidence>
<accession>A0A0F9K1Z6</accession>
<proteinExistence type="predicted"/>
<protein>
    <submittedName>
        <fullName evidence="1">Uncharacterized protein</fullName>
    </submittedName>
</protein>
<dbReference type="AlphaFoldDB" id="A0A0F9K1Z6"/>
<gene>
    <name evidence="1" type="ORF">LCGC14_1688970</name>
</gene>
<comment type="caution">
    <text evidence="1">The sequence shown here is derived from an EMBL/GenBank/DDBJ whole genome shotgun (WGS) entry which is preliminary data.</text>
</comment>
<dbReference type="EMBL" id="LAZR01014745">
    <property type="protein sequence ID" value="KKM16133.1"/>
    <property type="molecule type" value="Genomic_DNA"/>
</dbReference>
<organism evidence="1">
    <name type="scientific">marine sediment metagenome</name>
    <dbReference type="NCBI Taxonomy" id="412755"/>
    <lineage>
        <taxon>unclassified sequences</taxon>
        <taxon>metagenomes</taxon>
        <taxon>ecological metagenomes</taxon>
    </lineage>
</organism>
<sequence length="67" mass="8144">MLFISISEEINNSEERVRDDKEFNTKIIRLITKRMVIRNFNLVGEFSFFRAMKNKMVRTVRKRITTM</sequence>
<reference evidence="1" key="1">
    <citation type="journal article" date="2015" name="Nature">
        <title>Complex archaea that bridge the gap between prokaryotes and eukaryotes.</title>
        <authorList>
            <person name="Spang A."/>
            <person name="Saw J.H."/>
            <person name="Jorgensen S.L."/>
            <person name="Zaremba-Niedzwiedzka K."/>
            <person name="Martijn J."/>
            <person name="Lind A.E."/>
            <person name="van Eijk R."/>
            <person name="Schleper C."/>
            <person name="Guy L."/>
            <person name="Ettema T.J."/>
        </authorList>
    </citation>
    <scope>NUCLEOTIDE SEQUENCE</scope>
</reference>
<name>A0A0F9K1Z6_9ZZZZ</name>